<gene>
    <name evidence="5" type="primary">LOC112463278</name>
</gene>
<keyword evidence="4" id="KW-1185">Reference proteome</keyword>
<dbReference type="CTD" id="183"/>
<protein>
    <recommendedName>
        <fullName evidence="1">methylated-DNA--[protein]-cysteine S-methyltransferase</fullName>
        <ecNumber evidence="1">2.1.1.63</ecNumber>
    </recommendedName>
</protein>
<dbReference type="EC" id="2.1.1.63" evidence="1"/>
<keyword evidence="2" id="KW-0227">DNA damage</keyword>
<dbReference type="GO" id="GO:0003908">
    <property type="term" value="F:methylated-DNA-[protein]-cysteine S-methyltransferase activity"/>
    <property type="evidence" value="ECO:0007669"/>
    <property type="project" value="UniProtKB-EC"/>
</dbReference>
<dbReference type="InterPro" id="IPR036631">
    <property type="entry name" value="MGMT_N_sf"/>
</dbReference>
<dbReference type="Gene3D" id="1.10.10.10">
    <property type="entry name" value="Winged helix-like DNA-binding domain superfamily/Winged helix DNA-binding domain"/>
    <property type="match status" value="1"/>
</dbReference>
<evidence type="ECO:0000259" key="3">
    <source>
        <dbReference type="Pfam" id="PF01035"/>
    </source>
</evidence>
<name>A0A6J1QXH2_9HYME</name>
<dbReference type="SUPFAM" id="SSF53155">
    <property type="entry name" value="Methylated DNA-protein cysteine methyltransferase domain"/>
    <property type="match status" value="1"/>
</dbReference>
<sequence length="191" mass="21559">MVVFRGMTVDEYKSNCMTFQLLYAFRRTPFGKCLVAVTDTDGDVAYLTFVDDDDDETKAIGDLKAKWPLTKISEDIGNKTETVVVRIFHPDGSQLRSVRVLMKGTEFQIKVWRSLTEIPGGSVTTYEEVARMTDCKAAIAVGSAISKNYVAYVVPCHRVTAKRANARGTKYAWGLERKHAILEYEKQVRLF</sequence>
<proteinExistence type="predicted"/>
<evidence type="ECO:0000313" key="4">
    <source>
        <dbReference type="Proteomes" id="UP000504618"/>
    </source>
</evidence>
<dbReference type="RefSeq" id="XP_024885350.1">
    <property type="nucleotide sequence ID" value="XM_025029582.1"/>
</dbReference>
<feature type="domain" description="Methylated-DNA-[protein]-cysteine S-methyltransferase DNA binding" evidence="3">
    <location>
        <begin position="106"/>
        <end position="186"/>
    </location>
</feature>
<dbReference type="NCBIfam" id="TIGR00589">
    <property type="entry name" value="ogt"/>
    <property type="match status" value="1"/>
</dbReference>
<dbReference type="AlphaFoldDB" id="A0A6J1QXH2"/>
<reference evidence="5" key="1">
    <citation type="submission" date="2025-08" db="UniProtKB">
        <authorList>
            <consortium name="RefSeq"/>
        </authorList>
    </citation>
    <scope>IDENTIFICATION</scope>
    <source>
        <tissue evidence="5">Whole body</tissue>
    </source>
</reference>
<dbReference type="GO" id="GO:0006281">
    <property type="term" value="P:DNA repair"/>
    <property type="evidence" value="ECO:0007669"/>
    <property type="project" value="InterPro"/>
</dbReference>
<evidence type="ECO:0000313" key="5">
    <source>
        <dbReference type="RefSeq" id="XP_024885350.1"/>
    </source>
</evidence>
<dbReference type="Proteomes" id="UP000504618">
    <property type="component" value="Unplaced"/>
</dbReference>
<dbReference type="CDD" id="cd06445">
    <property type="entry name" value="ATase"/>
    <property type="match status" value="1"/>
</dbReference>
<evidence type="ECO:0000256" key="2">
    <source>
        <dbReference type="ARBA" id="ARBA00022763"/>
    </source>
</evidence>
<accession>A0A6J1QXH2</accession>
<dbReference type="InterPro" id="IPR014048">
    <property type="entry name" value="MethylDNA_cys_MeTrfase_DNA-bd"/>
</dbReference>
<dbReference type="PANTHER" id="PTHR10815">
    <property type="entry name" value="METHYLATED-DNA--PROTEIN-CYSTEINE METHYLTRANSFERASE"/>
    <property type="match status" value="1"/>
</dbReference>
<dbReference type="InterPro" id="IPR036217">
    <property type="entry name" value="MethylDNA_cys_MeTrfase_DNAb"/>
</dbReference>
<evidence type="ECO:0000256" key="1">
    <source>
        <dbReference type="ARBA" id="ARBA00011918"/>
    </source>
</evidence>
<dbReference type="GeneID" id="112463278"/>
<dbReference type="PANTHER" id="PTHR10815:SF13">
    <property type="entry name" value="METHYLATED-DNA--PROTEIN-CYSTEINE METHYLTRANSFERASE"/>
    <property type="match status" value="1"/>
</dbReference>
<dbReference type="Gene3D" id="3.30.160.70">
    <property type="entry name" value="Methylated DNA-protein cysteine methyltransferase domain"/>
    <property type="match status" value="1"/>
</dbReference>
<dbReference type="SUPFAM" id="SSF46767">
    <property type="entry name" value="Methylated DNA-protein cysteine methyltransferase, C-terminal domain"/>
    <property type="match status" value="1"/>
</dbReference>
<dbReference type="InterPro" id="IPR036388">
    <property type="entry name" value="WH-like_DNA-bd_sf"/>
</dbReference>
<organism evidence="4 5">
    <name type="scientific">Temnothorax curvispinosus</name>
    <dbReference type="NCBI Taxonomy" id="300111"/>
    <lineage>
        <taxon>Eukaryota</taxon>
        <taxon>Metazoa</taxon>
        <taxon>Ecdysozoa</taxon>
        <taxon>Arthropoda</taxon>
        <taxon>Hexapoda</taxon>
        <taxon>Insecta</taxon>
        <taxon>Pterygota</taxon>
        <taxon>Neoptera</taxon>
        <taxon>Endopterygota</taxon>
        <taxon>Hymenoptera</taxon>
        <taxon>Apocrita</taxon>
        <taxon>Aculeata</taxon>
        <taxon>Formicoidea</taxon>
        <taxon>Formicidae</taxon>
        <taxon>Myrmicinae</taxon>
        <taxon>Temnothorax</taxon>
    </lineage>
</organism>
<dbReference type="Pfam" id="PF01035">
    <property type="entry name" value="DNA_binding_1"/>
    <property type="match status" value="1"/>
</dbReference>